<reference evidence="2" key="2">
    <citation type="journal article" date="2007" name="Science">
        <title>Genome sequence of Aedes aegypti, a major arbovirus vector.</title>
        <authorList>
            <person name="Nene V."/>
            <person name="Wortman J.R."/>
            <person name="Lawson D."/>
            <person name="Haas B."/>
            <person name="Kodira C."/>
            <person name="Tu Z.J."/>
            <person name="Loftus B."/>
            <person name="Xi Z."/>
            <person name="Megy K."/>
            <person name="Grabherr M."/>
            <person name="Ren Q."/>
            <person name="Zdobnov E.M."/>
            <person name="Lobo N.F."/>
            <person name="Campbell K.S."/>
            <person name="Brown S.E."/>
            <person name="Bonaldo M.F."/>
            <person name="Zhu J."/>
            <person name="Sinkins S.P."/>
            <person name="Hogenkamp D.G."/>
            <person name="Amedeo P."/>
            <person name="Arensburger P."/>
            <person name="Atkinson P.W."/>
            <person name="Bidwell S."/>
            <person name="Biedler J."/>
            <person name="Birney E."/>
            <person name="Bruggner R.V."/>
            <person name="Costas J."/>
            <person name="Coy M.R."/>
            <person name="Crabtree J."/>
            <person name="Crawford M."/>
            <person name="Debruyn B."/>
            <person name="Decaprio D."/>
            <person name="Eiglmeier K."/>
            <person name="Eisenstadt E."/>
            <person name="El-Dorry H."/>
            <person name="Gelbart W.M."/>
            <person name="Gomes S.L."/>
            <person name="Hammond M."/>
            <person name="Hannick L.I."/>
            <person name="Hogan J.R."/>
            <person name="Holmes M.H."/>
            <person name="Jaffe D."/>
            <person name="Johnston J.S."/>
            <person name="Kennedy R.C."/>
            <person name="Koo H."/>
            <person name="Kravitz S."/>
            <person name="Kriventseva E.V."/>
            <person name="Kulp D."/>
            <person name="Labutti K."/>
            <person name="Lee E."/>
            <person name="Li S."/>
            <person name="Lovin D.D."/>
            <person name="Mao C."/>
            <person name="Mauceli E."/>
            <person name="Menck C.F."/>
            <person name="Miller J.R."/>
            <person name="Montgomery P."/>
            <person name="Mori A."/>
            <person name="Nascimento A.L."/>
            <person name="Naveira H.F."/>
            <person name="Nusbaum C."/>
            <person name="O'leary S."/>
            <person name="Orvis J."/>
            <person name="Pertea M."/>
            <person name="Quesneville H."/>
            <person name="Reidenbach K.R."/>
            <person name="Rogers Y.H."/>
            <person name="Roth C.W."/>
            <person name="Schneider J.R."/>
            <person name="Schatz M."/>
            <person name="Shumway M."/>
            <person name="Stanke M."/>
            <person name="Stinson E.O."/>
            <person name="Tubio J.M."/>
            <person name="Vanzee J.P."/>
            <person name="Verjovski-Almeida S."/>
            <person name="Werner D."/>
            <person name="White O."/>
            <person name="Wyder S."/>
            <person name="Zeng Q."/>
            <person name="Zhao Q."/>
            <person name="Zhao Y."/>
            <person name="Hill C.A."/>
            <person name="Raikhel A.S."/>
            <person name="Soares M.B."/>
            <person name="Knudson D.L."/>
            <person name="Lee N.H."/>
            <person name="Galagan J."/>
            <person name="Salzberg S.L."/>
            <person name="Paulsen I.T."/>
            <person name="Dimopoulos G."/>
            <person name="Collins F.H."/>
            <person name="Birren B."/>
            <person name="Fraser-Liggett C.M."/>
            <person name="Severson D.W."/>
        </authorList>
    </citation>
    <scope>NUCLEOTIDE SEQUENCE [LARGE SCALE GENOMIC DNA]</scope>
    <source>
        <strain evidence="2">Liverpool</strain>
    </source>
</reference>
<dbReference type="Proteomes" id="UP000682892">
    <property type="component" value="Unassembled WGS sequence"/>
</dbReference>
<proteinExistence type="predicted"/>
<evidence type="ECO:0000256" key="1">
    <source>
        <dbReference type="SAM" id="Phobius"/>
    </source>
</evidence>
<feature type="transmembrane region" description="Helical" evidence="1">
    <location>
        <begin position="97"/>
        <end position="118"/>
    </location>
</feature>
<reference evidence="2" key="1">
    <citation type="submission" date="2005-10" db="EMBL/GenBank/DDBJ databases">
        <authorList>
            <person name="Loftus B.J."/>
            <person name="Nene V.M."/>
            <person name="Hannick L.I."/>
            <person name="Bidwell S."/>
            <person name="Haas B."/>
            <person name="Amedeo P."/>
            <person name="Orvis J."/>
            <person name="Wortman J.R."/>
            <person name="White O.R."/>
            <person name="Salzberg S."/>
            <person name="Shumway M."/>
            <person name="Koo H."/>
            <person name="Zhao Y."/>
            <person name="Holmes M."/>
            <person name="Miller J."/>
            <person name="Schatz M."/>
            <person name="Pop M."/>
            <person name="Pai G."/>
            <person name="Utterback T."/>
            <person name="Rogers Y.-H."/>
            <person name="Kravitz S."/>
            <person name="Fraser C.M."/>
        </authorList>
    </citation>
    <scope>NUCLEOTIDE SEQUENCE</scope>
    <source>
        <strain evidence="2">Liverpool</strain>
    </source>
</reference>
<dbReference type="STRING" id="7159.Q16MP8"/>
<dbReference type="eggNOG" id="ENOG502T6U6">
    <property type="taxonomic scope" value="Eukaryota"/>
</dbReference>
<protein>
    <submittedName>
        <fullName evidence="2">AAEL012232-PA</fullName>
    </submittedName>
</protein>
<dbReference type="EMBL" id="CH477853">
    <property type="protein sequence ID" value="EAT35619.1"/>
    <property type="molecule type" value="Genomic_DNA"/>
</dbReference>
<dbReference type="AlphaFoldDB" id="Q16MP8"/>
<dbReference type="PaxDb" id="7159-AAEL012232-PA"/>
<keyword evidence="1" id="KW-0812">Transmembrane</keyword>
<evidence type="ECO:0000313" key="3">
    <source>
        <dbReference type="Proteomes" id="UP000682892"/>
    </source>
</evidence>
<organism evidence="2 3">
    <name type="scientific">Aedes aegypti</name>
    <name type="common">Yellowfever mosquito</name>
    <name type="synonym">Culex aegypti</name>
    <dbReference type="NCBI Taxonomy" id="7159"/>
    <lineage>
        <taxon>Eukaryota</taxon>
        <taxon>Metazoa</taxon>
        <taxon>Ecdysozoa</taxon>
        <taxon>Arthropoda</taxon>
        <taxon>Hexapoda</taxon>
        <taxon>Insecta</taxon>
        <taxon>Pterygota</taxon>
        <taxon>Neoptera</taxon>
        <taxon>Endopterygota</taxon>
        <taxon>Diptera</taxon>
        <taxon>Nematocera</taxon>
        <taxon>Culicoidea</taxon>
        <taxon>Culicidae</taxon>
        <taxon>Culicinae</taxon>
        <taxon>Aedini</taxon>
        <taxon>Aedes</taxon>
        <taxon>Stegomyia</taxon>
    </lineage>
</organism>
<sequence length="139" mass="15976">MPGHLHILAFFNTRNLTIITRVHHQFIELRPSSAKHPSSLFIIQLTYSADEAQHLNETVREKRATEGSGLVSHYEQKRKISDSETMSDKKADTVYDILIPSMVIAALFIVNGIVFAVIMRYRNKRKQRLELDSKELAEL</sequence>
<keyword evidence="1" id="KW-1133">Transmembrane helix</keyword>
<accession>Q16MP8</accession>
<dbReference type="HOGENOM" id="CLU_1846779_0_0_1"/>
<keyword evidence="1" id="KW-0472">Membrane</keyword>
<evidence type="ECO:0000313" key="2">
    <source>
        <dbReference type="EMBL" id="EAT35619.1"/>
    </source>
</evidence>
<reference evidence="2" key="3">
    <citation type="submission" date="2012-09" db="EMBL/GenBank/DDBJ databases">
        <authorList>
            <consortium name="VectorBase"/>
        </authorList>
    </citation>
    <scope>NUCLEOTIDE SEQUENCE</scope>
    <source>
        <strain evidence="2">Liverpool</strain>
    </source>
</reference>
<gene>
    <name evidence="2" type="ORF">AaeL_AAEL012232</name>
</gene>
<dbReference type="VEuPathDB" id="VectorBase:AAEL019430"/>
<name>Q16MP8_AEDAE</name>
<dbReference type="PhylomeDB" id="Q16MP8"/>